<gene>
    <name evidence="2" type="ORF">HUJ06_010149</name>
</gene>
<keyword evidence="3" id="KW-1185">Reference proteome</keyword>
<protein>
    <submittedName>
        <fullName evidence="2">Uncharacterized protein</fullName>
    </submittedName>
</protein>
<comment type="caution">
    <text evidence="2">The sequence shown here is derived from an EMBL/GenBank/DDBJ whole genome shotgun (WGS) entry which is preliminary data.</text>
</comment>
<dbReference type="AlphaFoldDB" id="A0A822YPX2"/>
<evidence type="ECO:0000313" key="2">
    <source>
        <dbReference type="EMBL" id="DAD31298.1"/>
    </source>
</evidence>
<organism evidence="2 3">
    <name type="scientific">Nelumbo nucifera</name>
    <name type="common">Sacred lotus</name>
    <dbReference type="NCBI Taxonomy" id="4432"/>
    <lineage>
        <taxon>Eukaryota</taxon>
        <taxon>Viridiplantae</taxon>
        <taxon>Streptophyta</taxon>
        <taxon>Embryophyta</taxon>
        <taxon>Tracheophyta</taxon>
        <taxon>Spermatophyta</taxon>
        <taxon>Magnoliopsida</taxon>
        <taxon>Proteales</taxon>
        <taxon>Nelumbonaceae</taxon>
        <taxon>Nelumbo</taxon>
    </lineage>
</organism>
<accession>A0A822YPX2</accession>
<proteinExistence type="predicted"/>
<name>A0A822YPX2_NELNU</name>
<evidence type="ECO:0000256" key="1">
    <source>
        <dbReference type="SAM" id="MobiDB-lite"/>
    </source>
</evidence>
<dbReference type="EMBL" id="DUZY01000003">
    <property type="protein sequence ID" value="DAD31298.1"/>
    <property type="molecule type" value="Genomic_DNA"/>
</dbReference>
<feature type="region of interest" description="Disordered" evidence="1">
    <location>
        <begin position="29"/>
        <end position="50"/>
    </location>
</feature>
<dbReference type="Proteomes" id="UP000607653">
    <property type="component" value="Unassembled WGS sequence"/>
</dbReference>
<reference evidence="2 3" key="1">
    <citation type="journal article" date="2020" name="Mol. Biol. Evol.">
        <title>Distinct Expression and Methylation Patterns for Genes with Different Fates following a Single Whole-Genome Duplication in Flowering Plants.</title>
        <authorList>
            <person name="Shi T."/>
            <person name="Rahmani R.S."/>
            <person name="Gugger P.F."/>
            <person name="Wang M."/>
            <person name="Li H."/>
            <person name="Zhang Y."/>
            <person name="Li Z."/>
            <person name="Wang Q."/>
            <person name="Van de Peer Y."/>
            <person name="Marchal K."/>
            <person name="Chen J."/>
        </authorList>
    </citation>
    <scope>NUCLEOTIDE SEQUENCE [LARGE SCALE GENOMIC DNA]</scope>
    <source>
        <tissue evidence="2">Leaf</tissue>
    </source>
</reference>
<feature type="compositionally biased region" description="Acidic residues" evidence="1">
    <location>
        <begin position="34"/>
        <end position="44"/>
    </location>
</feature>
<evidence type="ECO:0000313" key="3">
    <source>
        <dbReference type="Proteomes" id="UP000607653"/>
    </source>
</evidence>
<sequence>MAQLFRSRSCRPGRISVLEFSTPTPSLYLTDNEDRGEEIEDGDDSFSNPISTRDEHHHFPILLILLVALKKSLETCSMEREDIYAMDINWPTNVRHVTDLTSDHKQWHSRFAHWEYSVVGVGG</sequence>